<dbReference type="Proteomes" id="UP000323454">
    <property type="component" value="Unassembled WGS sequence"/>
</dbReference>
<feature type="transmembrane region" description="Helical" evidence="2">
    <location>
        <begin position="26"/>
        <end position="47"/>
    </location>
</feature>
<dbReference type="RefSeq" id="WP_149851328.1">
    <property type="nucleotide sequence ID" value="NZ_VUOB01000038.1"/>
</dbReference>
<evidence type="ECO:0000259" key="3">
    <source>
        <dbReference type="Pfam" id="PF03713"/>
    </source>
</evidence>
<reference evidence="4 5" key="1">
    <citation type="submission" date="2019-09" db="EMBL/GenBank/DDBJ databases">
        <title>Goodfellowia gen. nov., a new genus of the Pseudonocardineae related to Actinoalloteichus, containing Goodfellowia coeruleoviolacea gen. nov., comb. nov. gen. nov., comb. nov.</title>
        <authorList>
            <person name="Labeda D."/>
        </authorList>
    </citation>
    <scope>NUCLEOTIDE SEQUENCE [LARGE SCALE GENOMIC DNA]</scope>
    <source>
        <strain evidence="4 5">AN110305</strain>
    </source>
</reference>
<protein>
    <submittedName>
        <fullName evidence="4">DUF305 domain-containing protein</fullName>
    </submittedName>
</protein>
<dbReference type="AlphaFoldDB" id="A0A5B2X809"/>
<dbReference type="Pfam" id="PF03713">
    <property type="entry name" value="DUF305"/>
    <property type="match status" value="1"/>
</dbReference>
<dbReference type="PANTHER" id="PTHR36933">
    <property type="entry name" value="SLL0788 PROTEIN"/>
    <property type="match status" value="1"/>
</dbReference>
<dbReference type="OrthoDB" id="26872at2"/>
<comment type="caution">
    <text evidence="4">The sequence shown here is derived from an EMBL/GenBank/DDBJ whole genome shotgun (WGS) entry which is preliminary data.</text>
</comment>
<dbReference type="EMBL" id="VUOB01000038">
    <property type="protein sequence ID" value="KAA2259414.1"/>
    <property type="molecule type" value="Genomic_DNA"/>
</dbReference>
<name>A0A5B2X809_9PSEU</name>
<accession>A0A5B2X809</accession>
<gene>
    <name evidence="4" type="ORF">F0L68_20960</name>
</gene>
<dbReference type="PANTHER" id="PTHR36933:SF1">
    <property type="entry name" value="SLL0788 PROTEIN"/>
    <property type="match status" value="1"/>
</dbReference>
<reference evidence="4 5" key="2">
    <citation type="submission" date="2019-09" db="EMBL/GenBank/DDBJ databases">
        <authorList>
            <person name="Jin C."/>
        </authorList>
    </citation>
    <scope>NUCLEOTIDE SEQUENCE [LARGE SCALE GENOMIC DNA]</scope>
    <source>
        <strain evidence="4 5">AN110305</strain>
    </source>
</reference>
<keyword evidence="5" id="KW-1185">Reference proteome</keyword>
<evidence type="ECO:0000256" key="1">
    <source>
        <dbReference type="SAM" id="MobiDB-lite"/>
    </source>
</evidence>
<dbReference type="InterPro" id="IPR012347">
    <property type="entry name" value="Ferritin-like"/>
</dbReference>
<keyword evidence="2" id="KW-1133">Transmembrane helix</keyword>
<feature type="compositionally biased region" description="Acidic residues" evidence="1">
    <location>
        <begin position="1"/>
        <end position="10"/>
    </location>
</feature>
<proteinExistence type="predicted"/>
<dbReference type="InterPro" id="IPR005183">
    <property type="entry name" value="DUF305_CopM-like"/>
</dbReference>
<evidence type="ECO:0000313" key="4">
    <source>
        <dbReference type="EMBL" id="KAA2259414.1"/>
    </source>
</evidence>
<feature type="region of interest" description="Disordered" evidence="1">
    <location>
        <begin position="1"/>
        <end position="20"/>
    </location>
</feature>
<keyword evidence="2" id="KW-0812">Transmembrane</keyword>
<feature type="domain" description="DUF305" evidence="3">
    <location>
        <begin position="64"/>
        <end position="228"/>
    </location>
</feature>
<organism evidence="4 5">
    <name type="scientific">Solihabitans fulvus</name>
    <dbReference type="NCBI Taxonomy" id="1892852"/>
    <lineage>
        <taxon>Bacteria</taxon>
        <taxon>Bacillati</taxon>
        <taxon>Actinomycetota</taxon>
        <taxon>Actinomycetes</taxon>
        <taxon>Pseudonocardiales</taxon>
        <taxon>Pseudonocardiaceae</taxon>
        <taxon>Solihabitans</taxon>
    </lineage>
</organism>
<keyword evidence="2" id="KW-0472">Membrane</keyword>
<evidence type="ECO:0000313" key="5">
    <source>
        <dbReference type="Proteomes" id="UP000323454"/>
    </source>
</evidence>
<evidence type="ECO:0000256" key="2">
    <source>
        <dbReference type="SAM" id="Phobius"/>
    </source>
</evidence>
<sequence>MPEIDVDEEQPSAGSTGGRPAPWAKALVASAAVLAILLLGAAVGLLIQLPGSGDTASPSADSVDVGFCQDMATHHRQAVEMSNIALQKSTDPALRQIAFDVESSQLEQVGRMKGWLSLWSQPEQSPGTTHMAWMAGAAGHAHGGASTGSTGVTTMPGIASQDELAKLRSLSGKDFDVYFLQLMIRHHEGGGPMARYAAEHAGVSVVRTLAENMLKSQSSEILTMTNMLVERGAQPLPPPA</sequence>
<dbReference type="Gene3D" id="1.20.1260.10">
    <property type="match status" value="1"/>
</dbReference>